<dbReference type="RefSeq" id="WP_182080854.1">
    <property type="nucleotide sequence ID" value="NZ_CP063356.2"/>
</dbReference>
<gene>
    <name evidence="1" type="ORF">AWH56_021710</name>
</gene>
<protein>
    <submittedName>
        <fullName evidence="1">Uncharacterized protein</fullName>
    </submittedName>
</protein>
<dbReference type="AlphaFoldDB" id="A0A7S7L6I1"/>
<accession>A0A7S7L6I1</accession>
<evidence type="ECO:0000313" key="2">
    <source>
        <dbReference type="Proteomes" id="UP000180175"/>
    </source>
</evidence>
<name>A0A7S7L6I1_9BACI</name>
<dbReference type="KEGG" id="aia:AWH56_021710"/>
<organism evidence="1 2">
    <name type="scientific">Anaerobacillus isosaccharinicus</name>
    <dbReference type="NCBI Taxonomy" id="1532552"/>
    <lineage>
        <taxon>Bacteria</taxon>
        <taxon>Bacillati</taxon>
        <taxon>Bacillota</taxon>
        <taxon>Bacilli</taxon>
        <taxon>Bacillales</taxon>
        <taxon>Bacillaceae</taxon>
        <taxon>Anaerobacillus</taxon>
    </lineage>
</organism>
<reference evidence="1 2" key="2">
    <citation type="journal article" date="2019" name="Int. J. Syst. Evol. Microbiol.">
        <title>Anaerobacillus isosaccharinicus sp. nov., an alkaliphilic bacterium which degrades isosaccharinic acid.</title>
        <authorList>
            <person name="Bassil N.M."/>
            <person name="Lloyd J.R."/>
        </authorList>
    </citation>
    <scope>NUCLEOTIDE SEQUENCE [LARGE SCALE GENOMIC DNA]</scope>
    <source>
        <strain evidence="1 2">NB2006</strain>
    </source>
</reference>
<sequence length="55" mass="6489">MHKKRFLLFMTGQKIVVGYGYCSNYAALRFIKKADLENEGYREYEFIFKKGGTNL</sequence>
<reference evidence="1 2" key="1">
    <citation type="journal article" date="2017" name="Genome Announc.">
        <title>Draft Genome Sequences of Four Alkaliphilic Bacteria Belonging to the Anaerobacillus Genus.</title>
        <authorList>
            <person name="Bassil N.M."/>
            <person name="Lloyd J.R."/>
        </authorList>
    </citation>
    <scope>NUCLEOTIDE SEQUENCE [LARGE SCALE GENOMIC DNA]</scope>
    <source>
        <strain evidence="1 2">NB2006</strain>
    </source>
</reference>
<keyword evidence="2" id="KW-1185">Reference proteome</keyword>
<evidence type="ECO:0000313" key="1">
    <source>
        <dbReference type="EMBL" id="QOY35280.1"/>
    </source>
</evidence>
<dbReference type="Proteomes" id="UP000180175">
    <property type="component" value="Chromosome"/>
</dbReference>
<proteinExistence type="predicted"/>
<dbReference type="EMBL" id="CP063356">
    <property type="protein sequence ID" value="QOY35280.1"/>
    <property type="molecule type" value="Genomic_DNA"/>
</dbReference>